<dbReference type="PANTHER" id="PTHR33371:SF4">
    <property type="entry name" value="INTERMEMBRANE PHOSPHOLIPID TRANSPORT SYSTEM BINDING PROTEIN MLAD"/>
    <property type="match status" value="1"/>
</dbReference>
<dbReference type="EMBL" id="BMLP01000001">
    <property type="protein sequence ID" value="GGO24267.1"/>
    <property type="molecule type" value="Genomic_DNA"/>
</dbReference>
<dbReference type="Pfam" id="PF02470">
    <property type="entry name" value="MlaD"/>
    <property type="match status" value="1"/>
</dbReference>
<name>A0A917YIZ6_9RHOB</name>
<dbReference type="InterPro" id="IPR003399">
    <property type="entry name" value="Mce/MlaD"/>
</dbReference>
<protein>
    <submittedName>
        <fullName evidence="2">Outer membrane lipid asymmetry maintenance protein MlaD</fullName>
    </submittedName>
</protein>
<evidence type="ECO:0000313" key="3">
    <source>
        <dbReference type="Proteomes" id="UP000598196"/>
    </source>
</evidence>
<dbReference type="NCBIfam" id="TIGR04430">
    <property type="entry name" value="OM_asym_MlaD"/>
    <property type="match status" value="1"/>
</dbReference>
<organism evidence="2 3">
    <name type="scientific">Gemmobacter aquaticus</name>
    <dbReference type="NCBI Taxonomy" id="490185"/>
    <lineage>
        <taxon>Bacteria</taxon>
        <taxon>Pseudomonadati</taxon>
        <taxon>Pseudomonadota</taxon>
        <taxon>Alphaproteobacteria</taxon>
        <taxon>Rhodobacterales</taxon>
        <taxon>Paracoccaceae</taxon>
        <taxon>Gemmobacter</taxon>
    </lineage>
</organism>
<dbReference type="GO" id="GO:0005548">
    <property type="term" value="F:phospholipid transporter activity"/>
    <property type="evidence" value="ECO:0007669"/>
    <property type="project" value="TreeGrafter"/>
</dbReference>
<dbReference type="PANTHER" id="PTHR33371">
    <property type="entry name" value="INTERMEMBRANE PHOSPHOLIPID TRANSPORT SYSTEM BINDING PROTEIN MLAD-RELATED"/>
    <property type="match status" value="1"/>
</dbReference>
<feature type="domain" description="Mce/MlaD" evidence="1">
    <location>
        <begin position="37"/>
        <end position="114"/>
    </location>
</feature>
<proteinExistence type="predicted"/>
<dbReference type="Proteomes" id="UP000598196">
    <property type="component" value="Unassembled WGS sequence"/>
</dbReference>
<evidence type="ECO:0000313" key="2">
    <source>
        <dbReference type="EMBL" id="GGO24267.1"/>
    </source>
</evidence>
<sequence length="153" mass="15553">MSENVTEVIAGGAVLAAAVGFLLFAAQGTGLAASRGTYDLTASFQSAEGITVGTDVRLAGVKVGTISRLELNPQTFYADATLTLQDKVMLPDDSAALVSSEGLLGGNYIELRPGGSTENLPAGAEIEDTQGSVSLIGLLMKFVGQSAEDAIGE</sequence>
<accession>A0A917YIZ6</accession>
<dbReference type="OrthoDB" id="7164001at2"/>
<dbReference type="InterPro" id="IPR052336">
    <property type="entry name" value="MlaD_Phospholipid_Transporter"/>
</dbReference>
<comment type="caution">
    <text evidence="2">The sequence shown here is derived from an EMBL/GenBank/DDBJ whole genome shotgun (WGS) entry which is preliminary data.</text>
</comment>
<dbReference type="InterPro" id="IPR030970">
    <property type="entry name" value="ABC_MlaD"/>
</dbReference>
<evidence type="ECO:0000259" key="1">
    <source>
        <dbReference type="Pfam" id="PF02470"/>
    </source>
</evidence>
<dbReference type="RefSeq" id="WP_146285947.1">
    <property type="nucleotide sequence ID" value="NZ_BMLP01000001.1"/>
</dbReference>
<dbReference type="AlphaFoldDB" id="A0A917YIZ6"/>
<reference evidence="2 3" key="1">
    <citation type="journal article" date="2014" name="Int. J. Syst. Evol. Microbiol.">
        <title>Complete genome sequence of Corynebacterium casei LMG S-19264T (=DSM 44701T), isolated from a smear-ripened cheese.</title>
        <authorList>
            <consortium name="US DOE Joint Genome Institute (JGI-PGF)"/>
            <person name="Walter F."/>
            <person name="Albersmeier A."/>
            <person name="Kalinowski J."/>
            <person name="Ruckert C."/>
        </authorList>
    </citation>
    <scope>NUCLEOTIDE SEQUENCE [LARGE SCALE GENOMIC DNA]</scope>
    <source>
        <strain evidence="2 3">CGMCC 1.7029</strain>
    </source>
</reference>
<keyword evidence="3" id="KW-1185">Reference proteome</keyword>
<dbReference type="GO" id="GO:0005543">
    <property type="term" value="F:phospholipid binding"/>
    <property type="evidence" value="ECO:0007669"/>
    <property type="project" value="TreeGrafter"/>
</dbReference>
<gene>
    <name evidence="2" type="ORF">GCM10010991_02470</name>
</gene>